<evidence type="ECO:0000259" key="1">
    <source>
        <dbReference type="PROSITE" id="PS50846"/>
    </source>
</evidence>
<dbReference type="Proteomes" id="UP000260733">
    <property type="component" value="Unassembled WGS sequence"/>
</dbReference>
<sequence>MIQTTVEVGGMACSMCEAHINDTVRNAFPVDKVSSSHAKGKTVILSKEPLDENALRAAIEATGYHVGTIHSAPYEKKGLFSFFKK</sequence>
<accession>A0A2A7A1K1</accession>
<dbReference type="Proteomes" id="UP000260782">
    <property type="component" value="Unassembled WGS sequence"/>
</dbReference>
<dbReference type="EMBL" id="NMTV01000035">
    <property type="protein sequence ID" value="PDX72987.1"/>
    <property type="molecule type" value="Genomic_DNA"/>
</dbReference>
<evidence type="ECO:0000313" key="9">
    <source>
        <dbReference type="Proteomes" id="UP000462091"/>
    </source>
</evidence>
<dbReference type="CDD" id="cd00371">
    <property type="entry name" value="HMA"/>
    <property type="match status" value="1"/>
</dbReference>
<dbReference type="EMBL" id="QVES01000003">
    <property type="protein sequence ID" value="RGB88345.1"/>
    <property type="molecule type" value="Genomic_DNA"/>
</dbReference>
<evidence type="ECO:0000313" key="8">
    <source>
        <dbReference type="Proteomes" id="UP000260782"/>
    </source>
</evidence>
<dbReference type="Proteomes" id="UP000462091">
    <property type="component" value="Unassembled WGS sequence"/>
</dbReference>
<name>A0A2A7A1K1_9FIRM</name>
<dbReference type="AlphaFoldDB" id="A0A2A7A1K1"/>
<dbReference type="Gene3D" id="3.30.70.100">
    <property type="match status" value="1"/>
</dbReference>
<dbReference type="PROSITE" id="PS50846">
    <property type="entry name" value="HMA_2"/>
    <property type="match status" value="1"/>
</dbReference>
<dbReference type="EMBL" id="QVFB01000004">
    <property type="protein sequence ID" value="RGC20501.1"/>
    <property type="molecule type" value="Genomic_DNA"/>
</dbReference>
<reference evidence="3" key="2">
    <citation type="submission" date="2017-07" db="EMBL/GenBank/DDBJ databases">
        <authorList>
            <person name="Sun Z.S."/>
            <person name="Albrecht U."/>
            <person name="Echele G."/>
            <person name="Lee C.C."/>
        </authorList>
    </citation>
    <scope>NUCLEOTIDE SEQUENCE</scope>
    <source>
        <strain evidence="3">CNCM I 4546</strain>
    </source>
</reference>
<protein>
    <submittedName>
        <fullName evidence="3">Copper resistance protein CopZ</fullName>
    </submittedName>
    <submittedName>
        <fullName evidence="4">Heavy-metal-associated domain-containing protein</fullName>
    </submittedName>
</protein>
<gene>
    <name evidence="3" type="ORF">CGS55_05770</name>
    <name evidence="5" type="ORF">DW855_03355</name>
    <name evidence="4" type="ORF">DWZ25_03910</name>
    <name evidence="2" type="ORF">GKE10_04805</name>
</gene>
<dbReference type="Proteomes" id="UP000219901">
    <property type="component" value="Unassembled WGS sequence"/>
</dbReference>
<evidence type="ECO:0000313" key="3">
    <source>
        <dbReference type="EMBL" id="PDX72987.1"/>
    </source>
</evidence>
<reference evidence="2 9" key="4">
    <citation type="journal article" date="2019" name="Nat. Med.">
        <title>A library of human gut bacterial isolates paired with longitudinal multiomics data enables mechanistic microbiome research.</title>
        <authorList>
            <person name="Poyet M."/>
            <person name="Groussin M."/>
            <person name="Gibbons S.M."/>
            <person name="Avila-Pacheco J."/>
            <person name="Jiang X."/>
            <person name="Kearney S.M."/>
            <person name="Perrotta A.R."/>
            <person name="Berdy B."/>
            <person name="Zhao S."/>
            <person name="Lieberman T.D."/>
            <person name="Swanson P.K."/>
            <person name="Smith M."/>
            <person name="Roesemann S."/>
            <person name="Alexander J.E."/>
            <person name="Rich S.A."/>
            <person name="Livny J."/>
            <person name="Vlamakis H."/>
            <person name="Clish C."/>
            <person name="Bullock K."/>
            <person name="Deik A."/>
            <person name="Scott J."/>
            <person name="Pierce K.A."/>
            <person name="Xavier R.J."/>
            <person name="Alm E.J."/>
        </authorList>
    </citation>
    <scope>NUCLEOTIDE SEQUENCE [LARGE SCALE GENOMIC DNA]</scope>
    <source>
        <strain evidence="2 9">BIOML-B1</strain>
    </source>
</reference>
<evidence type="ECO:0000313" key="7">
    <source>
        <dbReference type="Proteomes" id="UP000260733"/>
    </source>
</evidence>
<dbReference type="Pfam" id="PF00403">
    <property type="entry name" value="HMA"/>
    <property type="match status" value="1"/>
</dbReference>
<feature type="domain" description="HMA" evidence="1">
    <location>
        <begin position="2"/>
        <end position="67"/>
    </location>
</feature>
<organism evidence="3 6">
    <name type="scientific">Faecalibacterium prausnitzii</name>
    <dbReference type="NCBI Taxonomy" id="853"/>
    <lineage>
        <taxon>Bacteria</taxon>
        <taxon>Bacillati</taxon>
        <taxon>Bacillota</taxon>
        <taxon>Clostridia</taxon>
        <taxon>Eubacteriales</taxon>
        <taxon>Oscillospiraceae</taxon>
        <taxon>Faecalibacterium</taxon>
    </lineage>
</organism>
<reference evidence="3 6" key="1">
    <citation type="journal article" date="2017" name="Front. Microbiol.">
        <title>New Insights into the Diversity of the Genus Faecalibacterium.</title>
        <authorList>
            <person name="Benevides L."/>
            <person name="Burman S."/>
            <person name="Martin R."/>
            <person name="Robert V."/>
            <person name="Thomas M."/>
            <person name="Miquel S."/>
            <person name="Chain F."/>
            <person name="Sokol H."/>
            <person name="Bermudez-Humaran L.G."/>
            <person name="Morrison M."/>
            <person name="Langella P."/>
            <person name="Azevedo V.A."/>
            <person name="Chatel J.M."/>
            <person name="Soares S."/>
        </authorList>
    </citation>
    <scope>NUCLEOTIDE SEQUENCE [LARGE SCALE GENOMIC DNA]</scope>
    <source>
        <strain evidence="3 6">CNCM I 4546</strain>
    </source>
</reference>
<evidence type="ECO:0000313" key="4">
    <source>
        <dbReference type="EMBL" id="RGB88345.1"/>
    </source>
</evidence>
<dbReference type="RefSeq" id="WP_097782938.1">
    <property type="nucleotide sequence ID" value="NZ_BNEV01000042.1"/>
</dbReference>
<dbReference type="GO" id="GO:0046872">
    <property type="term" value="F:metal ion binding"/>
    <property type="evidence" value="ECO:0007669"/>
    <property type="project" value="InterPro"/>
</dbReference>
<dbReference type="SUPFAM" id="SSF55008">
    <property type="entry name" value="HMA, heavy metal-associated domain"/>
    <property type="match status" value="1"/>
</dbReference>
<proteinExistence type="predicted"/>
<evidence type="ECO:0000313" key="5">
    <source>
        <dbReference type="EMBL" id="RGC20501.1"/>
    </source>
</evidence>
<dbReference type="InterPro" id="IPR006121">
    <property type="entry name" value="HMA_dom"/>
</dbReference>
<dbReference type="EMBL" id="WKQM01000007">
    <property type="protein sequence ID" value="MSC51236.1"/>
    <property type="molecule type" value="Genomic_DNA"/>
</dbReference>
<comment type="caution">
    <text evidence="3">The sequence shown here is derived from an EMBL/GenBank/DDBJ whole genome shotgun (WGS) entry which is preliminary data.</text>
</comment>
<dbReference type="InterPro" id="IPR036163">
    <property type="entry name" value="HMA_dom_sf"/>
</dbReference>
<evidence type="ECO:0000313" key="6">
    <source>
        <dbReference type="Proteomes" id="UP000219901"/>
    </source>
</evidence>
<reference evidence="7 8" key="3">
    <citation type="submission" date="2018-08" db="EMBL/GenBank/DDBJ databases">
        <title>A genome reference for cultivated species of the human gut microbiota.</title>
        <authorList>
            <person name="Zou Y."/>
            <person name="Xue W."/>
            <person name="Luo G."/>
        </authorList>
    </citation>
    <scope>NUCLEOTIDE SEQUENCE [LARGE SCALE GENOMIC DNA]</scope>
    <source>
        <strain evidence="4 8">AF31-14AC</strain>
        <strain evidence="5 7">AM37-13AC</strain>
    </source>
</reference>
<evidence type="ECO:0000313" key="2">
    <source>
        <dbReference type="EMBL" id="MSC51236.1"/>
    </source>
</evidence>